<dbReference type="EMBL" id="MU004193">
    <property type="protein sequence ID" value="KAF2492536.1"/>
    <property type="molecule type" value="Genomic_DNA"/>
</dbReference>
<protein>
    <submittedName>
        <fullName evidence="1">Flavin-containing superfamily amine oxidase-like protein</fullName>
    </submittedName>
</protein>
<accession>A0A6A6QKI3</accession>
<organism evidence="1 2">
    <name type="scientific">Lophium mytilinum</name>
    <dbReference type="NCBI Taxonomy" id="390894"/>
    <lineage>
        <taxon>Eukaryota</taxon>
        <taxon>Fungi</taxon>
        <taxon>Dikarya</taxon>
        <taxon>Ascomycota</taxon>
        <taxon>Pezizomycotina</taxon>
        <taxon>Dothideomycetes</taxon>
        <taxon>Pleosporomycetidae</taxon>
        <taxon>Mytilinidiales</taxon>
        <taxon>Mytilinidiaceae</taxon>
        <taxon>Lophium</taxon>
    </lineage>
</organism>
<dbReference type="Gene3D" id="3.50.50.60">
    <property type="entry name" value="FAD/NAD(P)-binding domain"/>
    <property type="match status" value="1"/>
</dbReference>
<proteinExistence type="predicted"/>
<gene>
    <name evidence="1" type="ORF">BU16DRAFT_551449</name>
</gene>
<dbReference type="AlphaFoldDB" id="A0A6A6QKI3"/>
<sequence>MTERTTSIDGYGPPDIITTDVVVLGGGGSGTYGAIRLTDLGKSVIVVDHHDYLGGHTYTYTDPASGNNTEMGVVAWYDIPVVQNYFKRLGVKLQQTDIARAGTTTLTTIPVDFRTGKTVTSIYSGNVTQGLINYVEQISKYPYLEDSFDLPDPIPEDLLIPFGDFVKKYNIEGAVQILNIFGNGMGPFLDHLTLYVFKLVSLASIKALQENNYQATVSHNNRAPYEAAEKILGKRALLSTTILSVDRSSPLGVKVQVQTPTGKKLIIAKKLLSSIPPKLENLPGWDLDLNERDIFSEFLNAGYYSSIIKNTGIPDGIEVRNFGADTPWNVPFLPGPYFVQSTDTSGLFTVKYCTPAPIGDANAKAAIIAAVERLKTAGTLNTTTPEFVIFHSHSPFEFTVSLEALKSGFYKKLYALQGGKKTFWTGAAWHAQDSSKLWQFTEKLLPEIVKGL</sequence>
<dbReference type="OrthoDB" id="68575at2759"/>
<dbReference type="Gene3D" id="1.10.405.20">
    <property type="match status" value="1"/>
</dbReference>
<dbReference type="SUPFAM" id="SSF51905">
    <property type="entry name" value="FAD/NAD(P)-binding domain"/>
    <property type="match status" value="1"/>
</dbReference>
<name>A0A6A6QKI3_9PEZI</name>
<reference evidence="1" key="1">
    <citation type="journal article" date="2020" name="Stud. Mycol.">
        <title>101 Dothideomycetes genomes: a test case for predicting lifestyles and emergence of pathogens.</title>
        <authorList>
            <person name="Haridas S."/>
            <person name="Albert R."/>
            <person name="Binder M."/>
            <person name="Bloem J."/>
            <person name="Labutti K."/>
            <person name="Salamov A."/>
            <person name="Andreopoulos B."/>
            <person name="Baker S."/>
            <person name="Barry K."/>
            <person name="Bills G."/>
            <person name="Bluhm B."/>
            <person name="Cannon C."/>
            <person name="Castanera R."/>
            <person name="Culley D."/>
            <person name="Daum C."/>
            <person name="Ezra D."/>
            <person name="Gonzalez J."/>
            <person name="Henrissat B."/>
            <person name="Kuo A."/>
            <person name="Liang C."/>
            <person name="Lipzen A."/>
            <person name="Lutzoni F."/>
            <person name="Magnuson J."/>
            <person name="Mondo S."/>
            <person name="Nolan M."/>
            <person name="Ohm R."/>
            <person name="Pangilinan J."/>
            <person name="Park H.-J."/>
            <person name="Ramirez L."/>
            <person name="Alfaro M."/>
            <person name="Sun H."/>
            <person name="Tritt A."/>
            <person name="Yoshinaga Y."/>
            <person name="Zwiers L.-H."/>
            <person name="Turgeon B."/>
            <person name="Goodwin S."/>
            <person name="Spatafora J."/>
            <person name="Crous P."/>
            <person name="Grigoriev I."/>
        </authorList>
    </citation>
    <scope>NUCLEOTIDE SEQUENCE</scope>
    <source>
        <strain evidence="1">CBS 269.34</strain>
    </source>
</reference>
<evidence type="ECO:0000313" key="1">
    <source>
        <dbReference type="EMBL" id="KAF2492536.1"/>
    </source>
</evidence>
<dbReference type="Pfam" id="PF13450">
    <property type="entry name" value="NAD_binding_8"/>
    <property type="match status" value="1"/>
</dbReference>
<evidence type="ECO:0000313" key="2">
    <source>
        <dbReference type="Proteomes" id="UP000799750"/>
    </source>
</evidence>
<dbReference type="Gene3D" id="3.30.70.1990">
    <property type="match status" value="1"/>
</dbReference>
<dbReference type="InterPro" id="IPR036188">
    <property type="entry name" value="FAD/NAD-bd_sf"/>
</dbReference>
<dbReference type="Proteomes" id="UP000799750">
    <property type="component" value="Unassembled WGS sequence"/>
</dbReference>
<keyword evidence="2" id="KW-1185">Reference proteome</keyword>